<evidence type="ECO:0008006" key="3">
    <source>
        <dbReference type="Google" id="ProtNLM"/>
    </source>
</evidence>
<dbReference type="EMBL" id="JRNT01000007">
    <property type="protein sequence ID" value="KGF47651.1"/>
    <property type="molecule type" value="Genomic_DNA"/>
</dbReference>
<evidence type="ECO:0000313" key="2">
    <source>
        <dbReference type="Proteomes" id="UP000029628"/>
    </source>
</evidence>
<organism evidence="1 2">
    <name type="scientific">Veillonella montpellierensis DNF00314</name>
    <dbReference type="NCBI Taxonomy" id="1401067"/>
    <lineage>
        <taxon>Bacteria</taxon>
        <taxon>Bacillati</taxon>
        <taxon>Bacillota</taxon>
        <taxon>Negativicutes</taxon>
        <taxon>Veillonellales</taxon>
        <taxon>Veillonellaceae</taxon>
        <taxon>Veillonella</taxon>
    </lineage>
</organism>
<dbReference type="InterPro" id="IPR029063">
    <property type="entry name" value="SAM-dependent_MTases_sf"/>
</dbReference>
<gene>
    <name evidence="1" type="ORF">HMPREF0872_02785</name>
</gene>
<dbReference type="AlphaFoldDB" id="A0A096ALX8"/>
<evidence type="ECO:0000313" key="1">
    <source>
        <dbReference type="EMBL" id="KGF47651.1"/>
    </source>
</evidence>
<keyword evidence="2" id="KW-1185">Reference proteome</keyword>
<comment type="caution">
    <text evidence="1">The sequence shown here is derived from an EMBL/GenBank/DDBJ whole genome shotgun (WGS) entry which is preliminary data.</text>
</comment>
<protein>
    <recommendedName>
        <fullName evidence="3">Methyltransferase</fullName>
    </recommendedName>
</protein>
<proteinExistence type="predicted"/>
<dbReference type="Gene3D" id="3.40.50.150">
    <property type="entry name" value="Vaccinia Virus protein VP39"/>
    <property type="match status" value="1"/>
</dbReference>
<name>A0A096ALX8_9FIRM</name>
<sequence length="71" mass="8480">MLHTLKDLTSIDKTRKEYITSYWNERAEGFTTLRSHELHSEKYYLWKDEIIKHIPDHPVRILDVGCGVGFF</sequence>
<accession>A0A096ALX8</accession>
<dbReference type="SUPFAM" id="SSF53335">
    <property type="entry name" value="S-adenosyl-L-methionine-dependent methyltransferases"/>
    <property type="match status" value="1"/>
</dbReference>
<dbReference type="eggNOG" id="COG2226">
    <property type="taxonomic scope" value="Bacteria"/>
</dbReference>
<dbReference type="RefSeq" id="WP_038151649.1">
    <property type="nucleotide sequence ID" value="NZ_JRNT01000007.1"/>
</dbReference>
<dbReference type="Proteomes" id="UP000029628">
    <property type="component" value="Unassembled WGS sequence"/>
</dbReference>
<reference evidence="1 2" key="1">
    <citation type="submission" date="2014-07" db="EMBL/GenBank/DDBJ databases">
        <authorList>
            <person name="McCorrison J."/>
            <person name="Sanka R."/>
            <person name="Torralba M."/>
            <person name="Gillis M."/>
            <person name="Haft D.H."/>
            <person name="Methe B."/>
            <person name="Sutton G."/>
            <person name="Nelson K.E."/>
        </authorList>
    </citation>
    <scope>NUCLEOTIDE SEQUENCE [LARGE SCALE GENOMIC DNA]</scope>
    <source>
        <strain evidence="1 2">DNF00314</strain>
    </source>
</reference>